<feature type="compositionally biased region" description="Basic and acidic residues" evidence="1">
    <location>
        <begin position="1"/>
        <end position="12"/>
    </location>
</feature>
<dbReference type="GeneID" id="36589613"/>
<dbReference type="AlphaFoldDB" id="A0A2J6SQ37"/>
<dbReference type="EMBL" id="KZ613895">
    <property type="protein sequence ID" value="PMD52853.1"/>
    <property type="molecule type" value="Genomic_DNA"/>
</dbReference>
<sequence length="506" mass="58288">MASPSDPEKDSNKAQSKTDNPFIKFRQFADQQISSLLQGILGLPSAFSGKPSENRRWAIFDEDLRRRDELQARQQELRESEARRLGRQGTDAEEYISTRTSADWPAFARWLEKATTSDHDNDGMRDVPLYSPITKSLFAHLHQPVDGDSSDWKKQDGVCHFWWPANPWLLKPYERSSNPLKTAQYMIRNDLNASTMLRSNYSLLPYLMFSPYSPFRLIESANSPHYQERDMFPYVDAFEDLIRITQPRPKPLILSKVFGNGLSIHYPDSDGVHEPDSELLRFDPATRANCYYNQIYHFHRSHLLQESEVLPPPQLHSIPFPVATDAQTEQEMYERFLRWASQPTEKFEAVVAEAKATFAKDLDSGKFPDIFRVFDKMLESKSVQELFEEFNDPADDFRKQKQAQQKAGCETLGEDPDKVISQSTTTQRVKQVDGSVRTYVHVWKMFADGRETTTTSSHTEEQERDEDGNLRPLVSMTEESKALSEMAKAEGEAKAKKASKNGWFWN</sequence>
<evidence type="ECO:0000256" key="1">
    <source>
        <dbReference type="SAM" id="MobiDB-lite"/>
    </source>
</evidence>
<feature type="region of interest" description="Disordered" evidence="1">
    <location>
        <begin position="1"/>
        <end position="21"/>
    </location>
</feature>
<feature type="compositionally biased region" description="Basic and acidic residues" evidence="1">
    <location>
        <begin position="478"/>
        <end position="495"/>
    </location>
</feature>
<evidence type="ECO:0000313" key="2">
    <source>
        <dbReference type="EMBL" id="PMD52853.1"/>
    </source>
</evidence>
<protein>
    <submittedName>
        <fullName evidence="2">Uncharacterized protein</fullName>
    </submittedName>
</protein>
<gene>
    <name evidence="2" type="ORF">K444DRAFT_619542</name>
</gene>
<proteinExistence type="predicted"/>
<accession>A0A2J6SQ37</accession>
<keyword evidence="3" id="KW-1185">Reference proteome</keyword>
<feature type="region of interest" description="Disordered" evidence="1">
    <location>
        <begin position="451"/>
        <end position="506"/>
    </location>
</feature>
<name>A0A2J6SQ37_9HELO</name>
<dbReference type="OrthoDB" id="4586300at2759"/>
<dbReference type="InParanoid" id="A0A2J6SQ37"/>
<evidence type="ECO:0000313" key="3">
    <source>
        <dbReference type="Proteomes" id="UP000235371"/>
    </source>
</evidence>
<dbReference type="RefSeq" id="XP_024729757.1">
    <property type="nucleotide sequence ID" value="XM_024881536.1"/>
</dbReference>
<organism evidence="2 3">
    <name type="scientific">Hyaloscypha bicolor E</name>
    <dbReference type="NCBI Taxonomy" id="1095630"/>
    <lineage>
        <taxon>Eukaryota</taxon>
        <taxon>Fungi</taxon>
        <taxon>Dikarya</taxon>
        <taxon>Ascomycota</taxon>
        <taxon>Pezizomycotina</taxon>
        <taxon>Leotiomycetes</taxon>
        <taxon>Helotiales</taxon>
        <taxon>Hyaloscyphaceae</taxon>
        <taxon>Hyaloscypha</taxon>
        <taxon>Hyaloscypha bicolor</taxon>
    </lineage>
</organism>
<reference evidence="2 3" key="1">
    <citation type="submission" date="2016-04" db="EMBL/GenBank/DDBJ databases">
        <title>A degradative enzymes factory behind the ericoid mycorrhizal symbiosis.</title>
        <authorList>
            <consortium name="DOE Joint Genome Institute"/>
            <person name="Martino E."/>
            <person name="Morin E."/>
            <person name="Grelet G."/>
            <person name="Kuo A."/>
            <person name="Kohler A."/>
            <person name="Daghino S."/>
            <person name="Barry K."/>
            <person name="Choi C."/>
            <person name="Cichocki N."/>
            <person name="Clum A."/>
            <person name="Copeland A."/>
            <person name="Hainaut M."/>
            <person name="Haridas S."/>
            <person name="Labutti K."/>
            <person name="Lindquist E."/>
            <person name="Lipzen A."/>
            <person name="Khouja H.-R."/>
            <person name="Murat C."/>
            <person name="Ohm R."/>
            <person name="Olson A."/>
            <person name="Spatafora J."/>
            <person name="Veneault-Fourrey C."/>
            <person name="Henrissat B."/>
            <person name="Grigoriev I."/>
            <person name="Martin F."/>
            <person name="Perotto S."/>
        </authorList>
    </citation>
    <scope>NUCLEOTIDE SEQUENCE [LARGE SCALE GENOMIC DNA]</scope>
    <source>
        <strain evidence="2 3">E</strain>
    </source>
</reference>
<dbReference type="Proteomes" id="UP000235371">
    <property type="component" value="Unassembled WGS sequence"/>
</dbReference>